<dbReference type="InterPro" id="IPR041577">
    <property type="entry name" value="RT_RNaseH_2"/>
</dbReference>
<dbReference type="Pfam" id="PF17919">
    <property type="entry name" value="RT_RNaseH_2"/>
    <property type="match status" value="1"/>
</dbReference>
<evidence type="ECO:0000313" key="2">
    <source>
        <dbReference type="EMBL" id="KAK4410293.1"/>
    </source>
</evidence>
<dbReference type="Proteomes" id="UP001289374">
    <property type="component" value="Unassembled WGS sequence"/>
</dbReference>
<name>A0AAE1XF59_9LAMI</name>
<dbReference type="AlphaFoldDB" id="A0AAE1XF59"/>
<reference evidence="2" key="2">
    <citation type="journal article" date="2024" name="Plant">
        <title>Genomic evolution and insights into agronomic trait innovations of Sesamum species.</title>
        <authorList>
            <person name="Miao H."/>
            <person name="Wang L."/>
            <person name="Qu L."/>
            <person name="Liu H."/>
            <person name="Sun Y."/>
            <person name="Le M."/>
            <person name="Wang Q."/>
            <person name="Wei S."/>
            <person name="Zheng Y."/>
            <person name="Lin W."/>
            <person name="Duan Y."/>
            <person name="Cao H."/>
            <person name="Xiong S."/>
            <person name="Wang X."/>
            <person name="Wei L."/>
            <person name="Li C."/>
            <person name="Ma Q."/>
            <person name="Ju M."/>
            <person name="Zhao R."/>
            <person name="Li G."/>
            <person name="Mu C."/>
            <person name="Tian Q."/>
            <person name="Mei H."/>
            <person name="Zhang T."/>
            <person name="Gao T."/>
            <person name="Zhang H."/>
        </authorList>
    </citation>
    <scope>NUCLEOTIDE SEQUENCE</scope>
    <source>
        <strain evidence="2">K16</strain>
    </source>
</reference>
<keyword evidence="3" id="KW-1185">Reference proteome</keyword>
<sequence length="164" mass="18894">MSPTVNSGCLLGSWLSNHLKIKVIQDIKSSSNINEVQRLIGKIVSLDRFISKLVEKNLPFFKALRKAKELKWSEEFWCFFEALEQYLAELPLPVKSLPRDTLYLYLFDTSQAISSTLLLEKKGTSTPIYYVIKVLNKAEGHYPNIAKVVFTLVITVHRLRPYFL</sequence>
<organism evidence="2 3">
    <name type="scientific">Sesamum angolense</name>
    <dbReference type="NCBI Taxonomy" id="2727404"/>
    <lineage>
        <taxon>Eukaryota</taxon>
        <taxon>Viridiplantae</taxon>
        <taxon>Streptophyta</taxon>
        <taxon>Embryophyta</taxon>
        <taxon>Tracheophyta</taxon>
        <taxon>Spermatophyta</taxon>
        <taxon>Magnoliopsida</taxon>
        <taxon>eudicotyledons</taxon>
        <taxon>Gunneridae</taxon>
        <taxon>Pentapetalae</taxon>
        <taxon>asterids</taxon>
        <taxon>lamiids</taxon>
        <taxon>Lamiales</taxon>
        <taxon>Pedaliaceae</taxon>
        <taxon>Sesamum</taxon>
    </lineage>
</organism>
<dbReference type="InterPro" id="IPR043502">
    <property type="entry name" value="DNA/RNA_pol_sf"/>
</dbReference>
<evidence type="ECO:0000259" key="1">
    <source>
        <dbReference type="Pfam" id="PF17919"/>
    </source>
</evidence>
<dbReference type="PANTHER" id="PTHR48475">
    <property type="entry name" value="RIBONUCLEASE H"/>
    <property type="match status" value="1"/>
</dbReference>
<dbReference type="EMBL" id="JACGWL010000001">
    <property type="protein sequence ID" value="KAK4410293.1"/>
    <property type="molecule type" value="Genomic_DNA"/>
</dbReference>
<dbReference type="Gene3D" id="3.30.70.270">
    <property type="match status" value="1"/>
</dbReference>
<comment type="caution">
    <text evidence="2">The sequence shown here is derived from an EMBL/GenBank/DDBJ whole genome shotgun (WGS) entry which is preliminary data.</text>
</comment>
<dbReference type="SUPFAM" id="SSF56672">
    <property type="entry name" value="DNA/RNA polymerases"/>
    <property type="match status" value="1"/>
</dbReference>
<dbReference type="InterPro" id="IPR043128">
    <property type="entry name" value="Rev_trsase/Diguanyl_cyclase"/>
</dbReference>
<accession>A0AAE1XF59</accession>
<evidence type="ECO:0000313" key="3">
    <source>
        <dbReference type="Proteomes" id="UP001289374"/>
    </source>
</evidence>
<gene>
    <name evidence="2" type="ORF">Sango_0102300</name>
</gene>
<dbReference type="PANTHER" id="PTHR48475:SF1">
    <property type="entry name" value="RNASE H TYPE-1 DOMAIN-CONTAINING PROTEIN"/>
    <property type="match status" value="1"/>
</dbReference>
<proteinExistence type="predicted"/>
<protein>
    <recommendedName>
        <fullName evidence="1">Reverse transcriptase/retrotransposon-derived protein RNase H-like domain-containing protein</fullName>
    </recommendedName>
</protein>
<feature type="domain" description="Reverse transcriptase/retrotransposon-derived protein RNase H-like" evidence="1">
    <location>
        <begin position="72"/>
        <end position="163"/>
    </location>
</feature>
<reference evidence="2" key="1">
    <citation type="submission" date="2020-06" db="EMBL/GenBank/DDBJ databases">
        <authorList>
            <person name="Li T."/>
            <person name="Hu X."/>
            <person name="Zhang T."/>
            <person name="Song X."/>
            <person name="Zhang H."/>
            <person name="Dai N."/>
            <person name="Sheng W."/>
            <person name="Hou X."/>
            <person name="Wei L."/>
        </authorList>
    </citation>
    <scope>NUCLEOTIDE SEQUENCE</scope>
    <source>
        <strain evidence="2">K16</strain>
        <tissue evidence="2">Leaf</tissue>
    </source>
</reference>